<dbReference type="Pfam" id="PF13377">
    <property type="entry name" value="Peripla_BP_3"/>
    <property type="match status" value="1"/>
</dbReference>
<dbReference type="InterPro" id="IPR000843">
    <property type="entry name" value="HTH_LacI"/>
</dbReference>
<feature type="domain" description="HTH lacI-type" evidence="5">
    <location>
        <begin position="1"/>
        <end position="53"/>
    </location>
</feature>
<evidence type="ECO:0000259" key="5">
    <source>
        <dbReference type="PROSITE" id="PS50932"/>
    </source>
</evidence>
<evidence type="ECO:0000256" key="1">
    <source>
        <dbReference type="ARBA" id="ARBA00022491"/>
    </source>
</evidence>
<dbReference type="CDD" id="cd01392">
    <property type="entry name" value="HTH_LacI"/>
    <property type="match status" value="1"/>
</dbReference>
<accession>A0A1H1TD51</accession>
<dbReference type="AlphaFoldDB" id="A0A1H1TD51"/>
<sequence length="330" mass="35029">MIDVAESLGVSRATVSLAMRRSPLLTAATRDQVLAEADRLGYVYNQTAASLRTQRTNMVALVMPDVVNPFVAELSLGAQEALAELGYFVMITNTNDDLATQRSVLKSLAEQRVAGVIIIPALHSDGSDLHPAGDRLPTLVLYRSLRDSTLPSVGTADDTIGSIGAGHLIGDHQCRRVGYFGGELAATPRVERERSFRAAATGAGVEIDESWTAPLPADMRSAHRVARQLLAAGPPPDGILCHSDQVAYGLLKAMAEHGLDSTHCAVVGIDDLQASSMWTPSVSSVAVHPVDLGRVSGRILLDLLGESVSGDRTVPRPVLHRRSSCGCRAD</sequence>
<dbReference type="STRING" id="630515.SAMN04489812_2345"/>
<keyword evidence="2" id="KW-0805">Transcription regulation</keyword>
<keyword evidence="3" id="KW-0238">DNA-binding</keyword>
<dbReference type="SUPFAM" id="SSF53822">
    <property type="entry name" value="Periplasmic binding protein-like I"/>
    <property type="match status" value="1"/>
</dbReference>
<proteinExistence type="predicted"/>
<reference evidence="6 7" key="1">
    <citation type="submission" date="2016-10" db="EMBL/GenBank/DDBJ databases">
        <authorList>
            <person name="de Groot N.N."/>
        </authorList>
    </citation>
    <scope>NUCLEOTIDE SEQUENCE [LARGE SCALE GENOMIC DNA]</scope>
    <source>
        <strain evidence="6 7">DSM 21800</strain>
    </source>
</reference>
<dbReference type="InterPro" id="IPR010982">
    <property type="entry name" value="Lambda_DNA-bd_dom_sf"/>
</dbReference>
<keyword evidence="4" id="KW-0804">Transcription</keyword>
<dbReference type="GO" id="GO:0003700">
    <property type="term" value="F:DNA-binding transcription factor activity"/>
    <property type="evidence" value="ECO:0007669"/>
    <property type="project" value="TreeGrafter"/>
</dbReference>
<dbReference type="Gene3D" id="3.40.50.2300">
    <property type="match status" value="2"/>
</dbReference>
<name>A0A1H1TD51_9ACTN</name>
<dbReference type="PANTHER" id="PTHR30146">
    <property type="entry name" value="LACI-RELATED TRANSCRIPTIONAL REPRESSOR"/>
    <property type="match status" value="1"/>
</dbReference>
<evidence type="ECO:0000256" key="2">
    <source>
        <dbReference type="ARBA" id="ARBA00023015"/>
    </source>
</evidence>
<evidence type="ECO:0000256" key="4">
    <source>
        <dbReference type="ARBA" id="ARBA00023163"/>
    </source>
</evidence>
<dbReference type="InterPro" id="IPR046335">
    <property type="entry name" value="LacI/GalR-like_sensor"/>
</dbReference>
<dbReference type="PANTHER" id="PTHR30146:SF148">
    <property type="entry name" value="HTH-TYPE TRANSCRIPTIONAL REPRESSOR PURR-RELATED"/>
    <property type="match status" value="1"/>
</dbReference>
<dbReference type="Proteomes" id="UP000199103">
    <property type="component" value="Chromosome I"/>
</dbReference>
<evidence type="ECO:0000313" key="7">
    <source>
        <dbReference type="Proteomes" id="UP000199103"/>
    </source>
</evidence>
<gene>
    <name evidence="6" type="ORF">SAMN04489812_2345</name>
</gene>
<dbReference type="InterPro" id="IPR028082">
    <property type="entry name" value="Peripla_BP_I"/>
</dbReference>
<evidence type="ECO:0000313" key="6">
    <source>
        <dbReference type="EMBL" id="SDS57981.1"/>
    </source>
</evidence>
<evidence type="ECO:0000256" key="3">
    <source>
        <dbReference type="ARBA" id="ARBA00023125"/>
    </source>
</evidence>
<dbReference type="EMBL" id="LT629772">
    <property type="protein sequence ID" value="SDS57981.1"/>
    <property type="molecule type" value="Genomic_DNA"/>
</dbReference>
<dbReference type="GO" id="GO:0000976">
    <property type="term" value="F:transcription cis-regulatory region binding"/>
    <property type="evidence" value="ECO:0007669"/>
    <property type="project" value="TreeGrafter"/>
</dbReference>
<protein>
    <submittedName>
        <fullName evidence="6">LacI family transcriptional regulator</fullName>
    </submittedName>
</protein>
<dbReference type="CDD" id="cd06289">
    <property type="entry name" value="PBP1_MalI-like"/>
    <property type="match status" value="1"/>
</dbReference>
<keyword evidence="1" id="KW-0678">Repressor</keyword>
<dbReference type="PROSITE" id="PS50932">
    <property type="entry name" value="HTH_LACI_2"/>
    <property type="match status" value="1"/>
</dbReference>
<dbReference type="Gene3D" id="1.10.260.40">
    <property type="entry name" value="lambda repressor-like DNA-binding domains"/>
    <property type="match status" value="1"/>
</dbReference>
<dbReference type="SUPFAM" id="SSF47413">
    <property type="entry name" value="lambda repressor-like DNA-binding domains"/>
    <property type="match status" value="1"/>
</dbReference>
<keyword evidence="7" id="KW-1185">Reference proteome</keyword>
<dbReference type="SMART" id="SM00354">
    <property type="entry name" value="HTH_LACI"/>
    <property type="match status" value="1"/>
</dbReference>
<organism evidence="6 7">
    <name type="scientific">Microlunatus soli</name>
    <dbReference type="NCBI Taxonomy" id="630515"/>
    <lineage>
        <taxon>Bacteria</taxon>
        <taxon>Bacillati</taxon>
        <taxon>Actinomycetota</taxon>
        <taxon>Actinomycetes</taxon>
        <taxon>Propionibacteriales</taxon>
        <taxon>Propionibacteriaceae</taxon>
        <taxon>Microlunatus</taxon>
    </lineage>
</organism>
<dbReference type="Pfam" id="PF00356">
    <property type="entry name" value="LacI"/>
    <property type="match status" value="1"/>
</dbReference>